<evidence type="ECO:0000256" key="1">
    <source>
        <dbReference type="SAM" id="MobiDB-lite"/>
    </source>
</evidence>
<evidence type="ECO:0000313" key="5">
    <source>
        <dbReference type="Proteomes" id="UP001374579"/>
    </source>
</evidence>
<dbReference type="InterPro" id="IPR013642">
    <property type="entry name" value="CLCA_N"/>
</dbReference>
<evidence type="ECO:0000313" key="4">
    <source>
        <dbReference type="EMBL" id="KAK7089201.1"/>
    </source>
</evidence>
<feature type="domain" description="VWFA" evidence="3">
    <location>
        <begin position="368"/>
        <end position="577"/>
    </location>
</feature>
<protein>
    <recommendedName>
        <fullName evidence="3">VWFA domain-containing protein</fullName>
    </recommendedName>
</protein>
<feature type="region of interest" description="Disordered" evidence="1">
    <location>
        <begin position="117"/>
        <end position="157"/>
    </location>
</feature>
<proteinExistence type="predicted"/>
<organism evidence="4 5">
    <name type="scientific">Littorina saxatilis</name>
    <dbReference type="NCBI Taxonomy" id="31220"/>
    <lineage>
        <taxon>Eukaryota</taxon>
        <taxon>Metazoa</taxon>
        <taxon>Spiralia</taxon>
        <taxon>Lophotrochozoa</taxon>
        <taxon>Mollusca</taxon>
        <taxon>Gastropoda</taxon>
        <taxon>Caenogastropoda</taxon>
        <taxon>Littorinimorpha</taxon>
        <taxon>Littorinoidea</taxon>
        <taxon>Littorinidae</taxon>
        <taxon>Littorina</taxon>
    </lineage>
</organism>
<comment type="caution">
    <text evidence="4">The sequence shown here is derived from an EMBL/GenBank/DDBJ whole genome shotgun (WGS) entry which is preliminary data.</text>
</comment>
<feature type="compositionally biased region" description="Low complexity" evidence="1">
    <location>
        <begin position="470"/>
        <end position="487"/>
    </location>
</feature>
<reference evidence="4 5" key="1">
    <citation type="submission" date="2024-02" db="EMBL/GenBank/DDBJ databases">
        <title>Chromosome-scale genome assembly of the rough periwinkle Littorina saxatilis.</title>
        <authorList>
            <person name="De Jode A."/>
            <person name="Faria R."/>
            <person name="Formenti G."/>
            <person name="Sims Y."/>
            <person name="Smith T.P."/>
            <person name="Tracey A."/>
            <person name="Wood J.M.D."/>
            <person name="Zagrodzka Z.B."/>
            <person name="Johannesson K."/>
            <person name="Butlin R.K."/>
            <person name="Leder E.H."/>
        </authorList>
    </citation>
    <scope>NUCLEOTIDE SEQUENCE [LARGE SCALE GENOMIC DNA]</scope>
    <source>
        <strain evidence="4">Snail1</strain>
        <tissue evidence="4">Muscle</tissue>
    </source>
</reference>
<dbReference type="InterPro" id="IPR002035">
    <property type="entry name" value="VWF_A"/>
</dbReference>
<dbReference type="NCBIfam" id="NF041940">
    <property type="entry name" value="choice_anch_X"/>
    <property type="match status" value="1"/>
</dbReference>
<accession>A0AAN9ALJ1</accession>
<dbReference type="Proteomes" id="UP001374579">
    <property type="component" value="Unassembled WGS sequence"/>
</dbReference>
<dbReference type="Pfam" id="PF08434">
    <property type="entry name" value="CLCA"/>
    <property type="match status" value="2"/>
</dbReference>
<keyword evidence="5" id="KW-1185">Reference proteome</keyword>
<keyword evidence="2" id="KW-0732">Signal</keyword>
<dbReference type="CDD" id="cd00198">
    <property type="entry name" value="vWFA"/>
    <property type="match status" value="1"/>
</dbReference>
<evidence type="ECO:0000256" key="2">
    <source>
        <dbReference type="SAM" id="SignalP"/>
    </source>
</evidence>
<dbReference type="PROSITE" id="PS50234">
    <property type="entry name" value="VWFA"/>
    <property type="match status" value="1"/>
</dbReference>
<gene>
    <name evidence="4" type="ORF">V1264_024923</name>
</gene>
<dbReference type="Gene3D" id="3.40.50.410">
    <property type="entry name" value="von Willebrand factor, type A domain"/>
    <property type="match status" value="1"/>
</dbReference>
<dbReference type="EMBL" id="JBAMIC010002560">
    <property type="protein sequence ID" value="KAK7089201.1"/>
    <property type="molecule type" value="Genomic_DNA"/>
</dbReference>
<feature type="signal peptide" evidence="2">
    <location>
        <begin position="1"/>
        <end position="20"/>
    </location>
</feature>
<dbReference type="AlphaFoldDB" id="A0AAN9ALJ1"/>
<dbReference type="SMART" id="SM00327">
    <property type="entry name" value="VWA"/>
    <property type="match status" value="1"/>
</dbReference>
<dbReference type="SUPFAM" id="SSF53300">
    <property type="entry name" value="vWA-like"/>
    <property type="match status" value="1"/>
</dbReference>
<feature type="region of interest" description="Disordered" evidence="1">
    <location>
        <begin position="460"/>
        <end position="505"/>
    </location>
</feature>
<dbReference type="Pfam" id="PF13519">
    <property type="entry name" value="VWA_2"/>
    <property type="match status" value="1"/>
</dbReference>
<evidence type="ECO:0000259" key="3">
    <source>
        <dbReference type="PROSITE" id="PS50234"/>
    </source>
</evidence>
<feature type="chain" id="PRO_5043046626" description="VWFA domain-containing protein" evidence="2">
    <location>
        <begin position="21"/>
        <end position="874"/>
    </location>
</feature>
<sequence length="874" mass="94517">MAKARALVTATFCLALFVSASEGLSRPSSIVLENNEFKHILVAINDNVADDPTLVQTIKDTFTKASAFLYAATNQRAVFRDVTILVPSTWSNNNNAYAKATSQVFNDADIIITAPASPPPSPDDVHIGKRSSGVQGSPYFHKRRSTRSSDSGQSPFVHRQPAMTKAYAGCGHQGIRIILGTDVLTDRRLAGSLGPPEKILVHEWAHFRWGVFDEYALEAEPQFYFSPSTGDLEGVRCTELIKGILTRTDPATGKREYCRALDPNTGLWPVGCHFMPYPAGPYVAGLEASIMDHVNIKPISKFCNDNSSNNATKHNYDAPSRHNRLCAHRSTWDVISSSQDFSNEANPTRSGMDTAPIFDVVQAGTSRRLVLALDTSQSMGDDEKLTRMKQAVATFIQEGVAPATEVGLTTFSDDSQVKRALQALNTTHDRQSFADDLPDTESGATDITLALTSAAKLLQISKPTPETPEAKTTISSSSSTNSSLPPSRHSRELPTRSRHASGGHVVVVTDGRETSGTKLTSALPVLRSASVAVSFVVLGGPPQPELEHLAYNTGGRVYCDSNLHSSTAATDAFFTMLQSSSTTPSATPTPIQILSQAEGLSQHGSLDGYFSIDEDLGSKTAFLVAYDVMVPEVSVRSPSGRVYSHIYPEYSLDHRLQMAKIAIPGTAESGRWWYKITNPAGYQRISFLVISSPVRTTSHPVLMSGTLIQKKQTLPLTMHIFAEVTRGDNPVIGMRVTALVTMPDGSLENVALMDNGAGADIVENDGVYSRYFSKLSDPGLYTVRVAATGHVDHKAADTAPIDPRDVFVQRSVSAGYVVITPNNKTKPSPAHAGDREAPVRISDLRVVKTSSKNRTVMLSWRASGDDTDRDTGNC</sequence>
<name>A0AAN9ALJ1_9CAEN</name>
<dbReference type="InterPro" id="IPR036465">
    <property type="entry name" value="vWFA_dom_sf"/>
</dbReference>